<dbReference type="Gene3D" id="1.10.533.10">
    <property type="entry name" value="Death Domain, Fas"/>
    <property type="match status" value="1"/>
</dbReference>
<dbReference type="GeneTree" id="ENSGT01030000234768"/>
<reference evidence="2" key="1">
    <citation type="submission" date="2025-08" db="UniProtKB">
        <authorList>
            <consortium name="Ensembl"/>
        </authorList>
    </citation>
    <scope>IDENTIFICATION</scope>
</reference>
<dbReference type="InterPro" id="IPR004020">
    <property type="entry name" value="DAPIN"/>
</dbReference>
<sequence>MAGKKTVRIIIAETLEDLSKAKFDKFVHHLLDRREDPRVKCNSVEGKDYLGVTDVLVSTYTETGAPRVVCELLREIRFHVISAPGILKSKHGKQNTAFAKQHPVSQAFMSYQFREKLLW</sequence>
<dbReference type="Pfam" id="PF02758">
    <property type="entry name" value="PYRIN"/>
    <property type="match status" value="1"/>
</dbReference>
<organism evidence="2 3">
    <name type="scientific">Seriola lalandi dorsalis</name>
    <dbReference type="NCBI Taxonomy" id="1841481"/>
    <lineage>
        <taxon>Eukaryota</taxon>
        <taxon>Metazoa</taxon>
        <taxon>Chordata</taxon>
        <taxon>Craniata</taxon>
        <taxon>Vertebrata</taxon>
        <taxon>Euteleostomi</taxon>
        <taxon>Actinopterygii</taxon>
        <taxon>Neopterygii</taxon>
        <taxon>Teleostei</taxon>
        <taxon>Neoteleostei</taxon>
        <taxon>Acanthomorphata</taxon>
        <taxon>Carangaria</taxon>
        <taxon>Carangiformes</taxon>
        <taxon>Carangidae</taxon>
        <taxon>Seriola</taxon>
    </lineage>
</organism>
<protein>
    <recommendedName>
        <fullName evidence="1">Pyrin domain-containing protein</fullName>
    </recommendedName>
</protein>
<feature type="domain" description="Pyrin" evidence="1">
    <location>
        <begin position="1"/>
        <end position="93"/>
    </location>
</feature>
<reference evidence="2" key="2">
    <citation type="submission" date="2025-09" db="UniProtKB">
        <authorList>
            <consortium name="Ensembl"/>
        </authorList>
    </citation>
    <scope>IDENTIFICATION</scope>
</reference>
<evidence type="ECO:0000259" key="1">
    <source>
        <dbReference type="PROSITE" id="PS50824"/>
    </source>
</evidence>
<keyword evidence="3" id="KW-1185">Reference proteome</keyword>
<evidence type="ECO:0000313" key="3">
    <source>
        <dbReference type="Proteomes" id="UP000261360"/>
    </source>
</evidence>
<name>A0A3B4XJ80_SERLL</name>
<dbReference type="InterPro" id="IPR011029">
    <property type="entry name" value="DEATH-like_dom_sf"/>
</dbReference>
<evidence type="ECO:0000313" key="2">
    <source>
        <dbReference type="Ensembl" id="ENSSLDP00000016297.1"/>
    </source>
</evidence>
<dbReference type="SMART" id="SM01289">
    <property type="entry name" value="PYRIN"/>
    <property type="match status" value="1"/>
</dbReference>
<accession>A0A3B4XJ80</accession>
<dbReference type="AlphaFoldDB" id="A0A3B4XJ80"/>
<dbReference type="SUPFAM" id="SSF47986">
    <property type="entry name" value="DEATH domain"/>
    <property type="match status" value="1"/>
</dbReference>
<proteinExistence type="predicted"/>
<dbReference type="Ensembl" id="ENSSLDT00000016894.1">
    <property type="protein sequence ID" value="ENSSLDP00000016297.1"/>
    <property type="gene ID" value="ENSSLDG00000012922.1"/>
</dbReference>
<dbReference type="Proteomes" id="UP000261360">
    <property type="component" value="Unplaced"/>
</dbReference>
<dbReference type="PROSITE" id="PS50824">
    <property type="entry name" value="DAPIN"/>
    <property type="match status" value="1"/>
</dbReference>